<evidence type="ECO:0000313" key="2">
    <source>
        <dbReference type="EMBL" id="NDU95968.1"/>
    </source>
</evidence>
<accession>A0A6L9LBW4</accession>
<keyword evidence="2" id="KW-0449">Lipoprotein</keyword>
<dbReference type="Gene3D" id="1.25.40.390">
    <property type="match status" value="1"/>
</dbReference>
<dbReference type="Proteomes" id="UP000474175">
    <property type="component" value="Unassembled WGS sequence"/>
</dbReference>
<dbReference type="SUPFAM" id="SSF48452">
    <property type="entry name" value="TPR-like"/>
    <property type="match status" value="1"/>
</dbReference>
<dbReference type="RefSeq" id="WP_163949092.1">
    <property type="nucleotide sequence ID" value="NZ_JAAFZH010000005.1"/>
</dbReference>
<dbReference type="PROSITE" id="PS51257">
    <property type="entry name" value="PROKAR_LIPOPROTEIN"/>
    <property type="match status" value="1"/>
</dbReference>
<dbReference type="InterPro" id="IPR041662">
    <property type="entry name" value="SusD-like_2"/>
</dbReference>
<organism evidence="2 3">
    <name type="scientific">Spirosoma terrae</name>
    <dbReference type="NCBI Taxonomy" id="1968276"/>
    <lineage>
        <taxon>Bacteria</taxon>
        <taxon>Pseudomonadati</taxon>
        <taxon>Bacteroidota</taxon>
        <taxon>Cytophagia</taxon>
        <taxon>Cytophagales</taxon>
        <taxon>Cytophagaceae</taxon>
        <taxon>Spirosoma</taxon>
    </lineage>
</organism>
<gene>
    <name evidence="2" type="ORF">GK108_13885</name>
</gene>
<name>A0A6L9LBW4_9BACT</name>
<dbReference type="AlphaFoldDB" id="A0A6L9LBW4"/>
<protein>
    <submittedName>
        <fullName evidence="2">SusD/RagB family nutrient-binding outer membrane lipoprotein</fullName>
    </submittedName>
</protein>
<proteinExistence type="predicted"/>
<dbReference type="InterPro" id="IPR011990">
    <property type="entry name" value="TPR-like_helical_dom_sf"/>
</dbReference>
<sequence>MKKLIKALYAAALLLVVTTSCNDDITSINTNPKAYQTGSVPGETFFSNATRNLTDAVTYGFTFKLMAQQFAETTYFSTTAYNLVDVGSGFWVSMYRDVLLDYKEAKTLIKAKPSLYPDVDQNKLAIIEIMEVYTYSLLVNTFGNVPYAGASGSGLKSEALNPDNLVPQYDDAAAIYDDLFTRLDKAISQLKTGADSFGSADLIYKGNVASWLKFANSLKLRMAMTLADVNSTKAKSIAESAVTAGVFKANSDNAALVYLSTTPNTNPIWVGLIQSSREDYVASNTMMDMLKASNDPRITLYYTKDNAGGYSGGIYGRSNAYITYSKAGAAMTATTTPGVLLSYDEIAFYLAEAAARGYSVGGTAESFYNAGITASILYWGGTAAAATTYLTEPTVAFATATGSTPLQKIARQKYLALFNRGLEAWTEYRRFDYPTFNKPPIPQGDFPLRYTYPNSEQNANINNYAAAAAAIGSDKLTTKVFWDTK</sequence>
<dbReference type="EMBL" id="JAAFZH010000005">
    <property type="protein sequence ID" value="NDU95968.1"/>
    <property type="molecule type" value="Genomic_DNA"/>
</dbReference>
<feature type="signal peptide" evidence="1">
    <location>
        <begin position="1"/>
        <end position="22"/>
    </location>
</feature>
<evidence type="ECO:0000313" key="3">
    <source>
        <dbReference type="Proteomes" id="UP000474175"/>
    </source>
</evidence>
<dbReference type="Pfam" id="PF12771">
    <property type="entry name" value="SusD-like_2"/>
    <property type="match status" value="1"/>
</dbReference>
<reference evidence="2 3" key="1">
    <citation type="submission" date="2020-02" db="EMBL/GenBank/DDBJ databases">
        <title>Draft genome sequence of two Spirosoma agri KCTC 52727 and Spirosoma terrae KCTC 52035.</title>
        <authorList>
            <person name="Rojas J."/>
            <person name="Ambika Manirajan B."/>
            <person name="Suarez C."/>
            <person name="Ratering S."/>
            <person name="Schnell S."/>
        </authorList>
    </citation>
    <scope>NUCLEOTIDE SEQUENCE [LARGE SCALE GENOMIC DNA]</scope>
    <source>
        <strain evidence="2 3">KCTC 52035</strain>
    </source>
</reference>
<evidence type="ECO:0000256" key="1">
    <source>
        <dbReference type="SAM" id="SignalP"/>
    </source>
</evidence>
<comment type="caution">
    <text evidence="2">The sequence shown here is derived from an EMBL/GenBank/DDBJ whole genome shotgun (WGS) entry which is preliminary data.</text>
</comment>
<feature type="chain" id="PRO_5026691521" evidence="1">
    <location>
        <begin position="23"/>
        <end position="485"/>
    </location>
</feature>
<keyword evidence="3" id="KW-1185">Reference proteome</keyword>
<keyword evidence="1" id="KW-0732">Signal</keyword>